<feature type="domain" description="HD-GYP" evidence="2">
    <location>
        <begin position="252"/>
        <end position="448"/>
    </location>
</feature>
<dbReference type="CDD" id="cd06170">
    <property type="entry name" value="LuxR_C_like"/>
    <property type="match status" value="1"/>
</dbReference>
<dbReference type="InterPro" id="IPR016032">
    <property type="entry name" value="Sig_transdc_resp-reg_C-effctor"/>
</dbReference>
<dbReference type="GO" id="GO:0003677">
    <property type="term" value="F:DNA binding"/>
    <property type="evidence" value="ECO:0007669"/>
    <property type="project" value="InterPro"/>
</dbReference>
<dbReference type="PROSITE" id="PS00622">
    <property type="entry name" value="HTH_LUXR_1"/>
    <property type="match status" value="1"/>
</dbReference>
<dbReference type="InterPro" id="IPR036388">
    <property type="entry name" value="WH-like_DNA-bd_sf"/>
</dbReference>
<dbReference type="Gene3D" id="1.10.10.10">
    <property type="entry name" value="Winged helix-like DNA-binding domain superfamily/Winged helix DNA-binding domain"/>
    <property type="match status" value="1"/>
</dbReference>
<sequence>MPPCPGGRHRSNIRCRPDGVGRYNRAMYPDTTASITDTMHTLAYIGDLSMGQPTEHSLRTAWLAARIAEAAGHAGDHCAAVQQVALLRWSGCTANAPEFSALIGDDVGMRARMLSQKNDPAFMQSAEAVFREIYQLSEIHCEVSGEIAAMLGVSADVERALRSIFSTYDGAGPSHLRDGPVPDSVYVVALASDIEILGREQGVARALDVIAHKSGKAYPAALVAIAVQHAATWLEQLERDEDWQAALDFEACTRSSAVPLELLADVIDLKLPWMTGYSRRVAQVACNAAGVMGLDTDTQLRCYRAALVHGIGRAAVPNNVWNTSGKLSAGAREQLQLAPYWTSRAAARSGALGAAADIGSYASERLNGSGAFRACTHTAIPLDGKIIAAATAWVALQSMRPWRAAMTADQARATLEAEVANGRFDVNAVRAVSGAAHTSAEAVENILLTQREAEIFRHISLGLTNKEVARELAISPSTVRTHVENVFRKLGCNTRAAATLKASTLRLL</sequence>
<proteinExistence type="predicted"/>
<dbReference type="SMART" id="SM00421">
    <property type="entry name" value="HTH_LUXR"/>
    <property type="match status" value="1"/>
</dbReference>
<dbReference type="InterPro" id="IPR052020">
    <property type="entry name" value="Cyclic_di-GMP/3'3'-cGAMP_PDE"/>
</dbReference>
<name>A0A1M7PPJ5_9BURK</name>
<dbReference type="GO" id="GO:0006355">
    <property type="term" value="P:regulation of DNA-templated transcription"/>
    <property type="evidence" value="ECO:0007669"/>
    <property type="project" value="InterPro"/>
</dbReference>
<protein>
    <submittedName>
        <fullName evidence="3">HD domain-containing protein</fullName>
    </submittedName>
</protein>
<accession>A0A1M7PPJ5</accession>
<organism evidence="3 4">
    <name type="scientific">Duganella sacchari</name>
    <dbReference type="NCBI Taxonomy" id="551987"/>
    <lineage>
        <taxon>Bacteria</taxon>
        <taxon>Pseudomonadati</taxon>
        <taxon>Pseudomonadota</taxon>
        <taxon>Betaproteobacteria</taxon>
        <taxon>Burkholderiales</taxon>
        <taxon>Oxalobacteraceae</taxon>
        <taxon>Telluria group</taxon>
        <taxon>Duganella</taxon>
    </lineage>
</organism>
<dbReference type="Gene3D" id="1.10.3210.10">
    <property type="entry name" value="Hypothetical protein af1432"/>
    <property type="match status" value="2"/>
</dbReference>
<dbReference type="PANTHER" id="PTHR45228">
    <property type="entry name" value="CYCLIC DI-GMP PHOSPHODIESTERASE TM_0186-RELATED"/>
    <property type="match status" value="1"/>
</dbReference>
<dbReference type="Proteomes" id="UP000184339">
    <property type="component" value="Unassembled WGS sequence"/>
</dbReference>
<evidence type="ECO:0000313" key="4">
    <source>
        <dbReference type="Proteomes" id="UP000184339"/>
    </source>
</evidence>
<evidence type="ECO:0000259" key="2">
    <source>
        <dbReference type="PROSITE" id="PS51832"/>
    </source>
</evidence>
<dbReference type="PRINTS" id="PR00038">
    <property type="entry name" value="HTHLUXR"/>
</dbReference>
<dbReference type="PROSITE" id="PS51832">
    <property type="entry name" value="HD_GYP"/>
    <property type="match status" value="1"/>
</dbReference>
<dbReference type="InterPro" id="IPR000792">
    <property type="entry name" value="Tscrpt_reg_LuxR_C"/>
</dbReference>
<dbReference type="SUPFAM" id="SSF46894">
    <property type="entry name" value="C-terminal effector domain of the bipartite response regulators"/>
    <property type="match status" value="1"/>
</dbReference>
<evidence type="ECO:0000313" key="3">
    <source>
        <dbReference type="EMBL" id="SHN19243.1"/>
    </source>
</evidence>
<evidence type="ECO:0000259" key="1">
    <source>
        <dbReference type="PROSITE" id="PS50043"/>
    </source>
</evidence>
<dbReference type="SUPFAM" id="SSF109604">
    <property type="entry name" value="HD-domain/PDEase-like"/>
    <property type="match status" value="1"/>
</dbReference>
<dbReference type="AlphaFoldDB" id="A0A1M7PPJ5"/>
<dbReference type="Pfam" id="PF00196">
    <property type="entry name" value="GerE"/>
    <property type="match status" value="1"/>
</dbReference>
<keyword evidence="4" id="KW-1185">Reference proteome</keyword>
<feature type="domain" description="HTH luxR-type" evidence="1">
    <location>
        <begin position="441"/>
        <end position="506"/>
    </location>
</feature>
<dbReference type="InterPro" id="IPR037522">
    <property type="entry name" value="HD_GYP_dom"/>
</dbReference>
<reference evidence="4" key="1">
    <citation type="submission" date="2016-11" db="EMBL/GenBank/DDBJ databases">
        <authorList>
            <person name="Varghese N."/>
            <person name="Submissions S."/>
        </authorList>
    </citation>
    <scope>NUCLEOTIDE SEQUENCE [LARGE SCALE GENOMIC DNA]</scope>
    <source>
        <strain evidence="4">Sac-22</strain>
    </source>
</reference>
<dbReference type="Pfam" id="PF13487">
    <property type="entry name" value="HD_5"/>
    <property type="match status" value="1"/>
</dbReference>
<dbReference type="STRING" id="551987.SAMN05192549_105278"/>
<dbReference type="EMBL" id="FRCX01000005">
    <property type="protein sequence ID" value="SHN19243.1"/>
    <property type="molecule type" value="Genomic_DNA"/>
</dbReference>
<gene>
    <name evidence="3" type="ORF">SAMN05192549_105278</name>
</gene>
<dbReference type="PROSITE" id="PS50043">
    <property type="entry name" value="HTH_LUXR_2"/>
    <property type="match status" value="1"/>
</dbReference>